<organism evidence="9 10">
    <name type="scientific">Noviluteimonas lactosilytica</name>
    <dbReference type="NCBI Taxonomy" id="2888523"/>
    <lineage>
        <taxon>Bacteria</taxon>
        <taxon>Pseudomonadati</taxon>
        <taxon>Pseudomonadota</taxon>
        <taxon>Gammaproteobacteria</taxon>
        <taxon>Lysobacterales</taxon>
        <taxon>Lysobacteraceae</taxon>
        <taxon>Noviluteimonas</taxon>
    </lineage>
</organism>
<keyword evidence="5 7" id="KW-1133">Transmembrane helix</keyword>
<evidence type="ECO:0000259" key="8">
    <source>
        <dbReference type="PROSITE" id="PS50850"/>
    </source>
</evidence>
<comment type="subcellular location">
    <subcellularLocation>
        <location evidence="1">Cell membrane</location>
        <topology evidence="1">Multi-pass membrane protein</topology>
    </subcellularLocation>
</comment>
<feature type="transmembrane region" description="Helical" evidence="7">
    <location>
        <begin position="128"/>
        <end position="146"/>
    </location>
</feature>
<feature type="transmembrane region" description="Helical" evidence="7">
    <location>
        <begin position="286"/>
        <end position="309"/>
    </location>
</feature>
<dbReference type="Gene3D" id="1.20.1250.20">
    <property type="entry name" value="MFS general substrate transporter like domains"/>
    <property type="match status" value="1"/>
</dbReference>
<feature type="transmembrane region" description="Helical" evidence="7">
    <location>
        <begin position="374"/>
        <end position="396"/>
    </location>
</feature>
<feature type="transmembrane region" description="Helical" evidence="7">
    <location>
        <begin position="67"/>
        <end position="86"/>
    </location>
</feature>
<dbReference type="InterPro" id="IPR036259">
    <property type="entry name" value="MFS_trans_sf"/>
</dbReference>
<reference evidence="9" key="1">
    <citation type="submission" date="2021-10" db="EMBL/GenBank/DDBJ databases">
        <authorList>
            <person name="Lyu M."/>
            <person name="Wang X."/>
            <person name="Meng X."/>
            <person name="Xu K."/>
        </authorList>
    </citation>
    <scope>NUCLEOTIDE SEQUENCE</scope>
    <source>
        <strain evidence="9">A6</strain>
    </source>
</reference>
<dbReference type="SUPFAM" id="SSF103473">
    <property type="entry name" value="MFS general substrate transporter"/>
    <property type="match status" value="1"/>
</dbReference>
<dbReference type="PANTHER" id="PTHR23501">
    <property type="entry name" value="MAJOR FACILITATOR SUPERFAMILY"/>
    <property type="match status" value="1"/>
</dbReference>
<dbReference type="InterPro" id="IPR020846">
    <property type="entry name" value="MFS_dom"/>
</dbReference>
<dbReference type="InterPro" id="IPR004638">
    <property type="entry name" value="EmrB-like"/>
</dbReference>
<keyword evidence="2" id="KW-0813">Transport</keyword>
<protein>
    <submittedName>
        <fullName evidence="9">DHA2 family efflux MFS transporter permease subunit</fullName>
    </submittedName>
</protein>
<sequence>MSAVAANAPGNGAGALPQAGFRPPNIALTTLGLALASFMQVLDLTIANVSLPTISGNLGGSANQATWVITSFAVSNAIALPLTGWLTRHFGERKLFVWATALFVVASLLCGLANSMGLLVAARALQGFVAGPMYPITQALLISIYPPHKRGQAIALLAMVTVVAPIAGPILGGWITDNYSWEWIFFINVPIGLFASFVVGRQLKGRPERLEKPKMDYVGLITLVLGVGALQILLDLGNDEDWFHSTLIVWLAIVSVISLVVFVIWEMTDKDPIVNLRLFRHRNFTAGTIAMVVAYAAFFSVGILVPLWLQRNLGFTPIWAGFATAPIGILPVLLTPFVGKYAHKFDLRMLASIAFIAMSLTSFARAGFNLDVDFNHIALVQLFQGFGVALFFMPVLQILLSDLQPHEIAAGSGLATFMRTLGGSFAASLTTYMWTERGAVHHAHLTEKLSSYDPATIDTVTRLGGGDMQKGAAVLERMISNQAAQIGFNEIFHLLGIVFLVVIAFVWIAKPPFQAKAGPSAEAASGH</sequence>
<dbReference type="PROSITE" id="PS50850">
    <property type="entry name" value="MFS"/>
    <property type="match status" value="1"/>
</dbReference>
<dbReference type="EMBL" id="JAJGAK010000002">
    <property type="protein sequence ID" value="MCC8363589.1"/>
    <property type="molecule type" value="Genomic_DNA"/>
</dbReference>
<feature type="transmembrane region" description="Helical" evidence="7">
    <location>
        <begin position="315"/>
        <end position="338"/>
    </location>
</feature>
<feature type="transmembrane region" description="Helical" evidence="7">
    <location>
        <begin position="215"/>
        <end position="234"/>
    </location>
</feature>
<dbReference type="Gene3D" id="1.20.1720.10">
    <property type="entry name" value="Multidrug resistance protein D"/>
    <property type="match status" value="1"/>
</dbReference>
<keyword evidence="3" id="KW-1003">Cell membrane</keyword>
<feature type="transmembrane region" description="Helical" evidence="7">
    <location>
        <begin position="153"/>
        <end position="175"/>
    </location>
</feature>
<keyword evidence="6 7" id="KW-0472">Membrane</keyword>
<evidence type="ECO:0000256" key="7">
    <source>
        <dbReference type="SAM" id="Phobius"/>
    </source>
</evidence>
<dbReference type="Pfam" id="PF07690">
    <property type="entry name" value="MFS_1"/>
    <property type="match status" value="1"/>
</dbReference>
<dbReference type="NCBIfam" id="TIGR00711">
    <property type="entry name" value="efflux_EmrB"/>
    <property type="match status" value="1"/>
</dbReference>
<feature type="transmembrane region" description="Helical" evidence="7">
    <location>
        <begin position="491"/>
        <end position="509"/>
    </location>
</feature>
<evidence type="ECO:0000256" key="6">
    <source>
        <dbReference type="ARBA" id="ARBA00023136"/>
    </source>
</evidence>
<evidence type="ECO:0000256" key="1">
    <source>
        <dbReference type="ARBA" id="ARBA00004651"/>
    </source>
</evidence>
<dbReference type="CDD" id="cd17503">
    <property type="entry name" value="MFS_LmrB_MDR_like"/>
    <property type="match status" value="1"/>
</dbReference>
<dbReference type="PANTHER" id="PTHR23501:SF174">
    <property type="entry name" value="MULTIDRUG EXPORT PROTEIN EMRB-RELATED"/>
    <property type="match status" value="1"/>
</dbReference>
<evidence type="ECO:0000256" key="4">
    <source>
        <dbReference type="ARBA" id="ARBA00022692"/>
    </source>
</evidence>
<feature type="transmembrane region" description="Helical" evidence="7">
    <location>
        <begin position="246"/>
        <end position="265"/>
    </location>
</feature>
<feature type="transmembrane region" description="Helical" evidence="7">
    <location>
        <begin position="181"/>
        <end position="203"/>
    </location>
</feature>
<dbReference type="InterPro" id="IPR011701">
    <property type="entry name" value="MFS"/>
</dbReference>
<evidence type="ECO:0000256" key="5">
    <source>
        <dbReference type="ARBA" id="ARBA00022989"/>
    </source>
</evidence>
<comment type="caution">
    <text evidence="9">The sequence shown here is derived from an EMBL/GenBank/DDBJ whole genome shotgun (WGS) entry which is preliminary data.</text>
</comment>
<dbReference type="Proteomes" id="UP001165293">
    <property type="component" value="Unassembled WGS sequence"/>
</dbReference>
<proteinExistence type="predicted"/>
<feature type="transmembrane region" description="Helical" evidence="7">
    <location>
        <begin position="350"/>
        <end position="368"/>
    </location>
</feature>
<evidence type="ECO:0000313" key="9">
    <source>
        <dbReference type="EMBL" id="MCC8363589.1"/>
    </source>
</evidence>
<feature type="domain" description="Major facilitator superfamily (MFS) profile" evidence="8">
    <location>
        <begin position="29"/>
        <end position="514"/>
    </location>
</feature>
<keyword evidence="4 7" id="KW-0812">Transmembrane</keyword>
<keyword evidence="10" id="KW-1185">Reference proteome</keyword>
<dbReference type="RefSeq" id="WP_230527207.1">
    <property type="nucleotide sequence ID" value="NZ_JAJGAK010000002.1"/>
</dbReference>
<gene>
    <name evidence="9" type="ORF">LK996_10960</name>
</gene>
<name>A0ABS8JJ05_9GAMM</name>
<evidence type="ECO:0000256" key="3">
    <source>
        <dbReference type="ARBA" id="ARBA00022475"/>
    </source>
</evidence>
<evidence type="ECO:0000256" key="2">
    <source>
        <dbReference type="ARBA" id="ARBA00022448"/>
    </source>
</evidence>
<accession>A0ABS8JJ05</accession>
<feature type="transmembrane region" description="Helical" evidence="7">
    <location>
        <begin position="95"/>
        <end position="122"/>
    </location>
</feature>
<evidence type="ECO:0000313" key="10">
    <source>
        <dbReference type="Proteomes" id="UP001165293"/>
    </source>
</evidence>